<dbReference type="PANTHER" id="PTHR43823">
    <property type="entry name" value="SPORULATION PROTEIN YKVU"/>
    <property type="match status" value="1"/>
</dbReference>
<dbReference type="InterPro" id="IPR051327">
    <property type="entry name" value="MATE_MepA_subfamily"/>
</dbReference>
<evidence type="ECO:0000256" key="5">
    <source>
        <dbReference type="ARBA" id="ARBA00022475"/>
    </source>
</evidence>
<comment type="similarity">
    <text evidence="2">Belongs to the multi antimicrobial extrusion (MATE) (TC 2.A.66.1) family. MepA subfamily.</text>
</comment>
<feature type="transmembrane region" description="Helical" evidence="10">
    <location>
        <begin position="236"/>
        <end position="256"/>
    </location>
</feature>
<evidence type="ECO:0000256" key="2">
    <source>
        <dbReference type="ARBA" id="ARBA00008417"/>
    </source>
</evidence>
<feature type="transmembrane region" description="Helical" evidence="10">
    <location>
        <begin position="130"/>
        <end position="150"/>
    </location>
</feature>
<sequence length="459" mass="49921">MHTASDGKLFATYVSPAVTAMIVNGIYSVIDGIFIGQAVGAEGLAAAGIAWPIFAVMIGVGMMIGMGAGSYIGLYRGRGDDGKAGHIIGNTLSLLLLTSLLLGPLTYLLSPPLVALMGASGATAGYAEDYLRIFALFAPVVLSAAALPLLLRNGDQPSLTTWILCIGALLNLIVGYWLIIIREMGMTGAALATVFAQAVVCLLSLYYLQRDDWPIPFRRRDLRPQRRSCQQILHRGLPSLVMFGYFIFFMVAHNWLFLQHGGVVAVAAFSIASYIFAFYGYFAEGIATGIQPILSYHVGSGQQRRVRATVIMALCWVTAIGGVISAIIYIDTDAIARIFNSDDEQLLQMTVNGLRLHLFAIFLDGIIFVSGIYFQAVHRTYVALLVNSGNIAIQIPMLIILPWLWGVNGIWLAMPISNILIAIPVLWIMLDDLRQRRAISTSDESVPPRTAAHDRHDSD</sequence>
<proteinExistence type="inferred from homology"/>
<evidence type="ECO:0000256" key="7">
    <source>
        <dbReference type="ARBA" id="ARBA00022989"/>
    </source>
</evidence>
<dbReference type="Pfam" id="PF01554">
    <property type="entry name" value="MatE"/>
    <property type="match status" value="2"/>
</dbReference>
<keyword evidence="6 10" id="KW-0812">Transmembrane</keyword>
<evidence type="ECO:0000256" key="10">
    <source>
        <dbReference type="SAM" id="Phobius"/>
    </source>
</evidence>
<dbReference type="GO" id="GO:0046677">
    <property type="term" value="P:response to antibiotic"/>
    <property type="evidence" value="ECO:0007669"/>
    <property type="project" value="UniProtKB-KW"/>
</dbReference>
<gene>
    <name evidence="11" type="ORF">EDC56_3303</name>
</gene>
<feature type="transmembrane region" description="Helical" evidence="10">
    <location>
        <begin position="262"/>
        <end position="282"/>
    </location>
</feature>
<dbReference type="InterPro" id="IPR002528">
    <property type="entry name" value="MATE_fam"/>
</dbReference>
<comment type="caution">
    <text evidence="11">The sequence shown here is derived from an EMBL/GenBank/DDBJ whole genome shotgun (WGS) entry which is preliminary data.</text>
</comment>
<feature type="transmembrane region" description="Helical" evidence="10">
    <location>
        <begin position="186"/>
        <end position="208"/>
    </location>
</feature>
<dbReference type="CDD" id="cd13143">
    <property type="entry name" value="MATE_MepA_like"/>
    <property type="match status" value="1"/>
</dbReference>
<name>A0A3N2DGZ4_9GAMM</name>
<dbReference type="InterPro" id="IPR048279">
    <property type="entry name" value="MdtK-like"/>
</dbReference>
<dbReference type="NCBIfam" id="TIGR00797">
    <property type="entry name" value="matE"/>
    <property type="match status" value="1"/>
</dbReference>
<organism evidence="11 12">
    <name type="scientific">Sinobacterium caligoides</name>
    <dbReference type="NCBI Taxonomy" id="933926"/>
    <lineage>
        <taxon>Bacteria</taxon>
        <taxon>Pseudomonadati</taxon>
        <taxon>Pseudomonadota</taxon>
        <taxon>Gammaproteobacteria</taxon>
        <taxon>Cellvibrionales</taxon>
        <taxon>Spongiibacteraceae</taxon>
        <taxon>Sinobacterium</taxon>
    </lineage>
</organism>
<dbReference type="PIRSF" id="PIRSF006603">
    <property type="entry name" value="DinF"/>
    <property type="match status" value="1"/>
</dbReference>
<feature type="transmembrane region" description="Helical" evidence="10">
    <location>
        <begin position="162"/>
        <end position="180"/>
    </location>
</feature>
<keyword evidence="8 10" id="KW-0472">Membrane</keyword>
<evidence type="ECO:0000256" key="3">
    <source>
        <dbReference type="ARBA" id="ARBA00022106"/>
    </source>
</evidence>
<accession>A0A3N2DGZ4</accession>
<dbReference type="Proteomes" id="UP000275394">
    <property type="component" value="Unassembled WGS sequence"/>
</dbReference>
<feature type="transmembrane region" description="Helical" evidence="10">
    <location>
        <begin position="9"/>
        <end position="30"/>
    </location>
</feature>
<evidence type="ECO:0000256" key="9">
    <source>
        <dbReference type="ARBA" id="ARBA00023251"/>
    </source>
</evidence>
<dbReference type="GO" id="GO:0015297">
    <property type="term" value="F:antiporter activity"/>
    <property type="evidence" value="ECO:0007669"/>
    <property type="project" value="InterPro"/>
</dbReference>
<keyword evidence="5" id="KW-1003">Cell membrane</keyword>
<feature type="transmembrane region" description="Helical" evidence="10">
    <location>
        <begin position="356"/>
        <end position="374"/>
    </location>
</feature>
<feature type="transmembrane region" description="Helical" evidence="10">
    <location>
        <begin position="410"/>
        <end position="430"/>
    </location>
</feature>
<dbReference type="InterPro" id="IPR045070">
    <property type="entry name" value="MATE_MepA-like"/>
</dbReference>
<evidence type="ECO:0000313" key="12">
    <source>
        <dbReference type="Proteomes" id="UP000275394"/>
    </source>
</evidence>
<dbReference type="EMBL" id="RKHR01000006">
    <property type="protein sequence ID" value="ROR99063.1"/>
    <property type="molecule type" value="Genomic_DNA"/>
</dbReference>
<dbReference type="GO" id="GO:0042910">
    <property type="term" value="F:xenobiotic transmembrane transporter activity"/>
    <property type="evidence" value="ECO:0007669"/>
    <property type="project" value="InterPro"/>
</dbReference>
<evidence type="ECO:0000313" key="11">
    <source>
        <dbReference type="EMBL" id="ROR99063.1"/>
    </source>
</evidence>
<reference evidence="11 12" key="1">
    <citation type="submission" date="2018-11" db="EMBL/GenBank/DDBJ databases">
        <title>Genomic Encyclopedia of Type Strains, Phase IV (KMG-IV): sequencing the most valuable type-strain genomes for metagenomic binning, comparative biology and taxonomic classification.</title>
        <authorList>
            <person name="Goeker M."/>
        </authorList>
    </citation>
    <scope>NUCLEOTIDE SEQUENCE [LARGE SCALE GENOMIC DNA]</scope>
    <source>
        <strain evidence="11 12">DSM 100316</strain>
    </source>
</reference>
<comment type="subcellular location">
    <subcellularLocation>
        <location evidence="1">Cell inner membrane</location>
        <topology evidence="1">Multi-pass membrane protein</topology>
    </subcellularLocation>
</comment>
<keyword evidence="7 10" id="KW-1133">Transmembrane helix</keyword>
<feature type="transmembrane region" description="Helical" evidence="10">
    <location>
        <begin position="381"/>
        <end position="404"/>
    </location>
</feature>
<protein>
    <recommendedName>
        <fullName evidence="3">Multidrug export protein MepA</fullName>
    </recommendedName>
</protein>
<feature type="transmembrane region" description="Helical" evidence="10">
    <location>
        <begin position="310"/>
        <end position="330"/>
    </location>
</feature>
<evidence type="ECO:0000256" key="1">
    <source>
        <dbReference type="ARBA" id="ARBA00004429"/>
    </source>
</evidence>
<feature type="transmembrane region" description="Helical" evidence="10">
    <location>
        <begin position="87"/>
        <end position="110"/>
    </location>
</feature>
<keyword evidence="4" id="KW-0813">Transport</keyword>
<evidence type="ECO:0000256" key="8">
    <source>
        <dbReference type="ARBA" id="ARBA00023136"/>
    </source>
</evidence>
<keyword evidence="9" id="KW-0046">Antibiotic resistance</keyword>
<dbReference type="AlphaFoldDB" id="A0A3N2DGZ4"/>
<feature type="transmembrane region" description="Helical" evidence="10">
    <location>
        <begin position="50"/>
        <end position="75"/>
    </location>
</feature>
<evidence type="ECO:0000256" key="4">
    <source>
        <dbReference type="ARBA" id="ARBA00022448"/>
    </source>
</evidence>
<keyword evidence="12" id="KW-1185">Reference proteome</keyword>
<dbReference type="GO" id="GO:0005886">
    <property type="term" value="C:plasma membrane"/>
    <property type="evidence" value="ECO:0007669"/>
    <property type="project" value="UniProtKB-SubCell"/>
</dbReference>
<dbReference type="PANTHER" id="PTHR43823:SF3">
    <property type="entry name" value="MULTIDRUG EXPORT PROTEIN MEPA"/>
    <property type="match status" value="1"/>
</dbReference>
<evidence type="ECO:0000256" key="6">
    <source>
        <dbReference type="ARBA" id="ARBA00022692"/>
    </source>
</evidence>